<sequence>MDFTPHILVSIVALGMGLAFVSADRRSATSRALGAGLGLIGISIYLNVRYIGDPASAPSWSGWLALPESLAIMAMLEWILRVRRTIPAAPEINVAFGDRVLRLGQAAAVVYGLLSIWLPQVRINSFLRVFNHPESLLSGGFWLFFAPVAVSVLAGLIGIILVLNRRPDRAERVRVLALAVAVPFLLAGFLLPLRQAAISTVLGEIIFLIGAVQYHVHQGRRGQFLSRFLSPQVAQLVAERGLDRAMRESYMEITVVCCDLRGFTAFAAEQPSARVLQVLREYYEAVGKAVADFGATIKDYAGDGILILVGAPLPITFHARCGIELARRIRSVTVPLTATWGTETAPLGIGVSVASGVVTLGIIGTDSRLEYTAVGSTVNLAARLCDQALHGEILVAERTVELAGEVGLKERAPMTVKGYAEPVRNYSLALDAARSAEPPALAPPTVPAREDAAIST</sequence>
<dbReference type="GO" id="GO:0006171">
    <property type="term" value="P:cAMP biosynthetic process"/>
    <property type="evidence" value="ECO:0007669"/>
    <property type="project" value="TreeGrafter"/>
</dbReference>
<feature type="transmembrane region" description="Helical" evidence="1">
    <location>
        <begin position="100"/>
        <end position="119"/>
    </location>
</feature>
<dbReference type="InterPro" id="IPR001054">
    <property type="entry name" value="A/G_cyclase"/>
</dbReference>
<reference evidence="3 4" key="1">
    <citation type="submission" date="2018-02" db="EMBL/GenBank/DDBJ databases">
        <title>Genome sequencing of Solimonas sp. HR-BB.</title>
        <authorList>
            <person name="Lee Y."/>
            <person name="Jeon C.O."/>
        </authorList>
    </citation>
    <scope>NUCLEOTIDE SEQUENCE [LARGE SCALE GENOMIC DNA]</scope>
    <source>
        <strain evidence="3 4">HR-BB</strain>
    </source>
</reference>
<feature type="transmembrane region" description="Helical" evidence="1">
    <location>
        <begin position="30"/>
        <end position="48"/>
    </location>
</feature>
<feature type="transmembrane region" description="Helical" evidence="1">
    <location>
        <begin position="6"/>
        <end position="23"/>
    </location>
</feature>
<protein>
    <submittedName>
        <fullName evidence="3">Adenylate/guanylate cyclase domain-containing protein</fullName>
    </submittedName>
</protein>
<gene>
    <name evidence="3" type="ORF">C3942_10815</name>
</gene>
<dbReference type="Pfam" id="PF00211">
    <property type="entry name" value="Guanylate_cyc"/>
    <property type="match status" value="1"/>
</dbReference>
<dbReference type="Proteomes" id="UP000238220">
    <property type="component" value="Unassembled WGS sequence"/>
</dbReference>
<keyword evidence="1" id="KW-0812">Transmembrane</keyword>
<dbReference type="CDD" id="cd07302">
    <property type="entry name" value="CHD"/>
    <property type="match status" value="1"/>
</dbReference>
<dbReference type="Gene3D" id="3.30.70.1230">
    <property type="entry name" value="Nucleotide cyclase"/>
    <property type="match status" value="1"/>
</dbReference>
<dbReference type="SUPFAM" id="SSF55073">
    <property type="entry name" value="Nucleotide cyclase"/>
    <property type="match status" value="1"/>
</dbReference>
<feature type="domain" description="Guanylate cyclase" evidence="2">
    <location>
        <begin position="254"/>
        <end position="385"/>
    </location>
</feature>
<name>A0A2S5TFV8_9GAMM</name>
<proteinExistence type="predicted"/>
<comment type="caution">
    <text evidence="3">The sequence shown here is derived from an EMBL/GenBank/DDBJ whole genome shotgun (WGS) entry which is preliminary data.</text>
</comment>
<dbReference type="EMBL" id="PSNW01000005">
    <property type="protein sequence ID" value="PPE73883.1"/>
    <property type="molecule type" value="Genomic_DNA"/>
</dbReference>
<dbReference type="OrthoDB" id="9806704at2"/>
<dbReference type="PANTHER" id="PTHR43081:SF20">
    <property type="entry name" value="TWO-COMPONENT RESPONSE REGULATOR"/>
    <property type="match status" value="1"/>
</dbReference>
<dbReference type="GO" id="GO:0035556">
    <property type="term" value="P:intracellular signal transduction"/>
    <property type="evidence" value="ECO:0007669"/>
    <property type="project" value="InterPro"/>
</dbReference>
<dbReference type="PROSITE" id="PS50125">
    <property type="entry name" value="GUANYLATE_CYCLASE_2"/>
    <property type="match status" value="1"/>
</dbReference>
<organism evidence="3 4">
    <name type="scientific">Solimonas fluminis</name>
    <dbReference type="NCBI Taxonomy" id="2086571"/>
    <lineage>
        <taxon>Bacteria</taxon>
        <taxon>Pseudomonadati</taxon>
        <taxon>Pseudomonadota</taxon>
        <taxon>Gammaproteobacteria</taxon>
        <taxon>Nevskiales</taxon>
        <taxon>Nevskiaceae</taxon>
        <taxon>Solimonas</taxon>
    </lineage>
</organism>
<evidence type="ECO:0000313" key="3">
    <source>
        <dbReference type="EMBL" id="PPE73883.1"/>
    </source>
</evidence>
<dbReference type="InterPro" id="IPR029787">
    <property type="entry name" value="Nucleotide_cyclase"/>
</dbReference>
<feature type="transmembrane region" description="Helical" evidence="1">
    <location>
        <begin position="139"/>
        <end position="163"/>
    </location>
</feature>
<dbReference type="AlphaFoldDB" id="A0A2S5TFV8"/>
<feature type="transmembrane region" description="Helical" evidence="1">
    <location>
        <begin position="60"/>
        <end position="80"/>
    </location>
</feature>
<dbReference type="InterPro" id="IPR050697">
    <property type="entry name" value="Adenylyl/Guanylyl_Cyclase_3/4"/>
</dbReference>
<feature type="transmembrane region" description="Helical" evidence="1">
    <location>
        <begin position="175"/>
        <end position="191"/>
    </location>
</feature>
<accession>A0A2S5TFV8</accession>
<evidence type="ECO:0000259" key="2">
    <source>
        <dbReference type="PROSITE" id="PS50125"/>
    </source>
</evidence>
<dbReference type="GO" id="GO:0004016">
    <property type="term" value="F:adenylate cyclase activity"/>
    <property type="evidence" value="ECO:0007669"/>
    <property type="project" value="UniProtKB-ARBA"/>
</dbReference>
<evidence type="ECO:0000256" key="1">
    <source>
        <dbReference type="SAM" id="Phobius"/>
    </source>
</evidence>
<keyword evidence="1" id="KW-0472">Membrane</keyword>
<dbReference type="RefSeq" id="WP_104230397.1">
    <property type="nucleotide sequence ID" value="NZ_PSNW01000005.1"/>
</dbReference>
<evidence type="ECO:0000313" key="4">
    <source>
        <dbReference type="Proteomes" id="UP000238220"/>
    </source>
</evidence>
<keyword evidence="1" id="KW-1133">Transmembrane helix</keyword>
<dbReference type="PANTHER" id="PTHR43081">
    <property type="entry name" value="ADENYLATE CYCLASE, TERMINAL-DIFFERENTIATION SPECIFIC-RELATED"/>
    <property type="match status" value="1"/>
</dbReference>
<dbReference type="SMART" id="SM00044">
    <property type="entry name" value="CYCc"/>
    <property type="match status" value="1"/>
</dbReference>
<keyword evidence="4" id="KW-1185">Reference proteome</keyword>